<evidence type="ECO:0000256" key="5">
    <source>
        <dbReference type="ARBA" id="ARBA00022801"/>
    </source>
</evidence>
<keyword evidence="6" id="KW-1015">Disulfide bond</keyword>
<evidence type="ECO:0000256" key="7">
    <source>
        <dbReference type="ARBA" id="ARBA00023239"/>
    </source>
</evidence>
<feature type="compositionally biased region" description="Basic and acidic residues" evidence="9">
    <location>
        <begin position="170"/>
        <end position="187"/>
    </location>
</feature>
<organism evidence="10 11">
    <name type="scientific">Sporothrix eucalyptigena</name>
    <dbReference type="NCBI Taxonomy" id="1812306"/>
    <lineage>
        <taxon>Eukaryota</taxon>
        <taxon>Fungi</taxon>
        <taxon>Dikarya</taxon>
        <taxon>Ascomycota</taxon>
        <taxon>Pezizomycotina</taxon>
        <taxon>Sordariomycetes</taxon>
        <taxon>Sordariomycetidae</taxon>
        <taxon>Ophiostomatales</taxon>
        <taxon>Ophiostomataceae</taxon>
        <taxon>Sporothrix</taxon>
    </lineage>
</organism>
<reference evidence="10 11" key="1">
    <citation type="submission" date="2024-01" db="EMBL/GenBank/DDBJ databases">
        <authorList>
            <person name="Allen C."/>
            <person name="Tagirdzhanova G."/>
        </authorList>
    </citation>
    <scope>NUCLEOTIDE SEQUENCE [LARGE SCALE GENOMIC DNA]</scope>
</reference>
<dbReference type="EMBL" id="CAWUHD010000005">
    <property type="protein sequence ID" value="CAK7210678.1"/>
    <property type="molecule type" value="Genomic_DNA"/>
</dbReference>
<name>A0ABP0ATW1_9PEZI</name>
<evidence type="ECO:0000256" key="8">
    <source>
        <dbReference type="ARBA" id="ARBA00034015"/>
    </source>
</evidence>
<keyword evidence="7" id="KW-0456">Lyase</keyword>
<evidence type="ECO:0000256" key="9">
    <source>
        <dbReference type="SAM" id="MobiDB-lite"/>
    </source>
</evidence>
<dbReference type="Proteomes" id="UP001642482">
    <property type="component" value="Unassembled WGS sequence"/>
</dbReference>
<dbReference type="PANTHER" id="PTHR42104">
    <property type="entry name" value="EXTRACELLULAR GUANYL-SPECIFIC RIBONUCLEASE RNTA (AFU_ORTHOLOGUE AFUA_4G03230)"/>
    <property type="match status" value="1"/>
</dbReference>
<evidence type="ECO:0000313" key="10">
    <source>
        <dbReference type="EMBL" id="CAK7210678.1"/>
    </source>
</evidence>
<evidence type="ECO:0000256" key="4">
    <source>
        <dbReference type="ARBA" id="ARBA00022759"/>
    </source>
</evidence>
<evidence type="ECO:0000313" key="11">
    <source>
        <dbReference type="Proteomes" id="UP001642482"/>
    </source>
</evidence>
<dbReference type="SUPFAM" id="SSF53933">
    <property type="entry name" value="Microbial ribonucleases"/>
    <property type="match status" value="1"/>
</dbReference>
<evidence type="ECO:0000256" key="6">
    <source>
        <dbReference type="ARBA" id="ARBA00023157"/>
    </source>
</evidence>
<evidence type="ECO:0000256" key="3">
    <source>
        <dbReference type="ARBA" id="ARBA00022722"/>
    </source>
</evidence>
<protein>
    <recommendedName>
        <fullName evidence="2">ribonuclease T1</fullName>
        <ecNumber evidence="2">4.6.1.24</ecNumber>
    </recommendedName>
</protein>
<dbReference type="InterPro" id="IPR000026">
    <property type="entry name" value="N1-like"/>
</dbReference>
<evidence type="ECO:0000256" key="2">
    <source>
        <dbReference type="ARBA" id="ARBA00012549"/>
    </source>
</evidence>
<dbReference type="Gene3D" id="3.10.450.30">
    <property type="entry name" value="Microbial ribonucleases"/>
    <property type="match status" value="1"/>
</dbReference>
<keyword evidence="11" id="KW-1185">Reference proteome</keyword>
<dbReference type="InterPro" id="IPR016191">
    <property type="entry name" value="Ribonuclease/ribotoxin"/>
</dbReference>
<comment type="caution">
    <text evidence="10">The sequence shown here is derived from an EMBL/GenBank/DDBJ whole genome shotgun (WGS) entry which is preliminary data.</text>
</comment>
<dbReference type="Pfam" id="PF00545">
    <property type="entry name" value="Ribonuclease"/>
    <property type="match status" value="1"/>
</dbReference>
<gene>
    <name evidence="10" type="ORF">SEUCBS140593_000911</name>
</gene>
<evidence type="ECO:0000256" key="1">
    <source>
        <dbReference type="ARBA" id="ARBA00009006"/>
    </source>
</evidence>
<keyword evidence="4" id="KW-0255">Endonuclease</keyword>
<comment type="catalytic activity">
    <reaction evidence="8">
        <text>[RNA] containing guanosine + H2O = an [RNA fragment]-3'-guanosine-3'-phosphate + a 5'-hydroxy-ribonucleotide-3'-[RNA fragment].</text>
        <dbReference type="EC" id="4.6.1.24"/>
    </reaction>
</comment>
<feature type="compositionally biased region" description="Basic and acidic residues" evidence="9">
    <location>
        <begin position="146"/>
        <end position="161"/>
    </location>
</feature>
<keyword evidence="3" id="KW-0540">Nuclease</keyword>
<dbReference type="PANTHER" id="PTHR42104:SF1">
    <property type="entry name" value="EXTRACELLULAR GUANYL-SPECIFIC RIBONUCLEASE RNTA (AFU_ORTHOLOGUE AFUA_4G03230)"/>
    <property type="match status" value="1"/>
</dbReference>
<keyword evidence="5" id="KW-0378">Hydrolase</keyword>
<dbReference type="EC" id="4.6.1.24" evidence="2"/>
<feature type="region of interest" description="Disordered" evidence="9">
    <location>
        <begin position="146"/>
        <end position="187"/>
    </location>
</feature>
<proteinExistence type="inferred from homology"/>
<accession>A0ABP0ATW1</accession>
<sequence>MAEHTICEYSLSYPNYDYSPSFSEATHKATFTREHINATIGQALNLLKEGKQIGEAKYPHAYRKYPNQTHAQEPIFEFPILLDGSLYNGTHSPGPDRVVFGSVSTDYASADYVGIAGVGPDGTGATPSTPRGPYTPHIFRDTSVNRGEHEHHDHSHDHEGKTVTSPLTPPEDRDLITDSDVKVHFSD</sequence>
<comment type="similarity">
    <text evidence="1">Belongs to the ribonuclease N1/T1 family.</text>
</comment>